<dbReference type="InterPro" id="IPR013087">
    <property type="entry name" value="Znf_C2H2_type"/>
</dbReference>
<feature type="domain" description="C2H2-type" evidence="8">
    <location>
        <begin position="81"/>
        <end position="104"/>
    </location>
</feature>
<comment type="subcellular location">
    <subcellularLocation>
        <location evidence="1">Nucleus</location>
    </subcellularLocation>
</comment>
<name>A0A7R8CDH3_LEPSM</name>
<dbReference type="SMART" id="SM00355">
    <property type="entry name" value="ZnF_C2H2"/>
    <property type="match status" value="2"/>
</dbReference>
<dbReference type="PANTHER" id="PTHR24388">
    <property type="entry name" value="ZINC FINGER PROTEIN"/>
    <property type="match status" value="1"/>
</dbReference>
<dbReference type="GO" id="GO:0000978">
    <property type="term" value="F:RNA polymerase II cis-regulatory region sequence-specific DNA binding"/>
    <property type="evidence" value="ECO:0007669"/>
    <property type="project" value="TreeGrafter"/>
</dbReference>
<comment type="similarity">
    <text evidence="7">Belongs to the snail C2H2-type zinc-finger protein family.</text>
</comment>
<reference evidence="9" key="1">
    <citation type="submission" date="2021-02" db="EMBL/GenBank/DDBJ databases">
        <authorList>
            <person name="Bekaert M."/>
        </authorList>
    </citation>
    <scope>NUCLEOTIDE SEQUENCE</scope>
    <source>
        <strain evidence="9">IoA-00</strain>
    </source>
</reference>
<feature type="domain" description="C2H2-type" evidence="8">
    <location>
        <begin position="52"/>
        <end position="80"/>
    </location>
</feature>
<evidence type="ECO:0000256" key="6">
    <source>
        <dbReference type="ARBA" id="ARBA00023242"/>
    </source>
</evidence>
<evidence type="ECO:0000256" key="1">
    <source>
        <dbReference type="ARBA" id="ARBA00004123"/>
    </source>
</evidence>
<accession>A0A7R8CDH3</accession>
<dbReference type="OrthoDB" id="7295497at2759"/>
<keyword evidence="6" id="KW-0539">Nucleus</keyword>
<dbReference type="PROSITE" id="PS50157">
    <property type="entry name" value="ZINC_FINGER_C2H2_2"/>
    <property type="match status" value="2"/>
</dbReference>
<dbReference type="PROSITE" id="PS00028">
    <property type="entry name" value="ZINC_FINGER_C2H2_1"/>
    <property type="match status" value="2"/>
</dbReference>
<evidence type="ECO:0000259" key="8">
    <source>
        <dbReference type="PROSITE" id="PS50157"/>
    </source>
</evidence>
<keyword evidence="2" id="KW-0479">Metal-binding</keyword>
<dbReference type="FunFam" id="3.30.160.60:FF:000110">
    <property type="entry name" value="Zinc finger protein-like"/>
    <property type="match status" value="1"/>
</dbReference>
<dbReference type="EMBL" id="HG994580">
    <property type="protein sequence ID" value="CAF2749487.1"/>
    <property type="molecule type" value="Genomic_DNA"/>
</dbReference>
<dbReference type="Pfam" id="PF13894">
    <property type="entry name" value="zf-C2H2_4"/>
    <property type="match status" value="1"/>
</dbReference>
<dbReference type="SUPFAM" id="SSF57667">
    <property type="entry name" value="beta-beta-alpha zinc fingers"/>
    <property type="match status" value="1"/>
</dbReference>
<evidence type="ECO:0000313" key="9">
    <source>
        <dbReference type="EMBL" id="CAF2749487.1"/>
    </source>
</evidence>
<evidence type="ECO:0000256" key="7">
    <source>
        <dbReference type="ARBA" id="ARBA00037948"/>
    </source>
</evidence>
<keyword evidence="5" id="KW-0862">Zinc</keyword>
<dbReference type="InterPro" id="IPR050527">
    <property type="entry name" value="Snail/Krueppel_Znf"/>
</dbReference>
<keyword evidence="3" id="KW-0677">Repeat</keyword>
<gene>
    <name evidence="9" type="ORF">LSAA_1665</name>
</gene>
<protein>
    <submittedName>
        <fullName evidence="9">(salmon louse) hypothetical protein</fullName>
    </submittedName>
</protein>
<dbReference type="PANTHER" id="PTHR24388:SF54">
    <property type="entry name" value="PROTEIN ESCARGOT"/>
    <property type="match status" value="1"/>
</dbReference>
<dbReference type="InterPro" id="IPR036236">
    <property type="entry name" value="Znf_C2H2_sf"/>
</dbReference>
<dbReference type="GO" id="GO:0008270">
    <property type="term" value="F:zinc ion binding"/>
    <property type="evidence" value="ECO:0007669"/>
    <property type="project" value="UniProtKB-KW"/>
</dbReference>
<evidence type="ECO:0000256" key="4">
    <source>
        <dbReference type="ARBA" id="ARBA00022771"/>
    </source>
</evidence>
<dbReference type="Gene3D" id="3.30.160.60">
    <property type="entry name" value="Classic Zinc Finger"/>
    <property type="match status" value="2"/>
</dbReference>
<sequence length="151" mass="17072">MRDKEQWWGNSAVKRVTNDKETLSAACVPKRFGEKGNLTKHVKTVHERRKAFQCVICEKTFGEKGNLQRHVKAVHHGKKDFRCAFCGKEFAEKGNLQKHIKAIHEPVFNASQNSNPHSIVTTNLSQNINNHPPIVQIQIPLEALPGLSEQS</sequence>
<dbReference type="Proteomes" id="UP000675881">
    <property type="component" value="Chromosome 1"/>
</dbReference>
<evidence type="ECO:0000256" key="5">
    <source>
        <dbReference type="ARBA" id="ARBA00022833"/>
    </source>
</evidence>
<evidence type="ECO:0000256" key="2">
    <source>
        <dbReference type="ARBA" id="ARBA00022723"/>
    </source>
</evidence>
<organism evidence="9 10">
    <name type="scientific">Lepeophtheirus salmonis</name>
    <name type="common">Salmon louse</name>
    <name type="synonym">Caligus salmonis</name>
    <dbReference type="NCBI Taxonomy" id="72036"/>
    <lineage>
        <taxon>Eukaryota</taxon>
        <taxon>Metazoa</taxon>
        <taxon>Ecdysozoa</taxon>
        <taxon>Arthropoda</taxon>
        <taxon>Crustacea</taxon>
        <taxon>Multicrustacea</taxon>
        <taxon>Hexanauplia</taxon>
        <taxon>Copepoda</taxon>
        <taxon>Siphonostomatoida</taxon>
        <taxon>Caligidae</taxon>
        <taxon>Lepeophtheirus</taxon>
    </lineage>
</organism>
<dbReference type="GO" id="GO:0005634">
    <property type="term" value="C:nucleus"/>
    <property type="evidence" value="ECO:0007669"/>
    <property type="project" value="UniProtKB-SubCell"/>
</dbReference>
<dbReference type="Pfam" id="PF00096">
    <property type="entry name" value="zf-C2H2"/>
    <property type="match status" value="1"/>
</dbReference>
<keyword evidence="10" id="KW-1185">Reference proteome</keyword>
<dbReference type="AlphaFoldDB" id="A0A7R8CDH3"/>
<keyword evidence="4" id="KW-0863">Zinc-finger</keyword>
<evidence type="ECO:0000313" key="10">
    <source>
        <dbReference type="Proteomes" id="UP000675881"/>
    </source>
</evidence>
<dbReference type="GO" id="GO:0000981">
    <property type="term" value="F:DNA-binding transcription factor activity, RNA polymerase II-specific"/>
    <property type="evidence" value="ECO:0007669"/>
    <property type="project" value="TreeGrafter"/>
</dbReference>
<evidence type="ECO:0000256" key="3">
    <source>
        <dbReference type="ARBA" id="ARBA00022737"/>
    </source>
</evidence>
<proteinExistence type="inferred from homology"/>